<dbReference type="RefSeq" id="WP_136837999.1">
    <property type="nucleotide sequence ID" value="NZ_SWBR01000001.1"/>
</dbReference>
<dbReference type="PANTHER" id="PTHR43811:SF19">
    <property type="entry name" value="39 KDA FK506-BINDING NUCLEAR PROTEIN"/>
    <property type="match status" value="1"/>
</dbReference>
<feature type="signal peptide" evidence="7">
    <location>
        <begin position="1"/>
        <end position="19"/>
    </location>
</feature>
<comment type="similarity">
    <text evidence="2 6">Belongs to the FKBP-type PPIase family.</text>
</comment>
<evidence type="ECO:0000256" key="2">
    <source>
        <dbReference type="ARBA" id="ARBA00006577"/>
    </source>
</evidence>
<organism evidence="9 10">
    <name type="scientific">Pedobacter polaris</name>
    <dbReference type="NCBI Taxonomy" id="2571273"/>
    <lineage>
        <taxon>Bacteria</taxon>
        <taxon>Pseudomonadati</taxon>
        <taxon>Bacteroidota</taxon>
        <taxon>Sphingobacteriia</taxon>
        <taxon>Sphingobacteriales</taxon>
        <taxon>Sphingobacteriaceae</taxon>
        <taxon>Pedobacter</taxon>
    </lineage>
</organism>
<sequence>MKKIFVLAIISMLSYSVNAQKITKTNTVAKKPTSTVKNVSKVVPNKAPLFRTTLDSASYALGVNVASSFKSGGMSTLNYELFNKGLKDIFAKANPLLSQEKCQEAVNNLFMSFSKQRESEDMKKYAPNVKAGADFLAANKTKAGVKTTASGLQYEVITQGTGAQPKSAADQVTVNYKGTLLDGYEFDSSYKRGTPATFGLNQVIAAWTEGLQLMQEGSKYRFFVPYNLGYGSREAPGGAIPPFSTLIFEVELIKVGQ</sequence>
<dbReference type="EMBL" id="SWBR01000001">
    <property type="protein sequence ID" value="TKC12086.1"/>
    <property type="molecule type" value="Genomic_DNA"/>
</dbReference>
<dbReference type="Proteomes" id="UP000309488">
    <property type="component" value="Unassembled WGS sequence"/>
</dbReference>
<keyword evidence="7" id="KW-0732">Signal</keyword>
<dbReference type="InterPro" id="IPR000774">
    <property type="entry name" value="PPIase_FKBP_N"/>
</dbReference>
<evidence type="ECO:0000313" key="9">
    <source>
        <dbReference type="EMBL" id="TKC12086.1"/>
    </source>
</evidence>
<evidence type="ECO:0000256" key="6">
    <source>
        <dbReference type="RuleBase" id="RU003915"/>
    </source>
</evidence>
<name>A0A4U1CU25_9SPHI</name>
<dbReference type="InterPro" id="IPR001179">
    <property type="entry name" value="PPIase_FKBP_dom"/>
</dbReference>
<dbReference type="InterPro" id="IPR046357">
    <property type="entry name" value="PPIase_dom_sf"/>
</dbReference>
<gene>
    <name evidence="9" type="ORF">FA048_00260</name>
</gene>
<proteinExistence type="inferred from homology"/>
<dbReference type="PROSITE" id="PS50059">
    <property type="entry name" value="FKBP_PPIASE"/>
    <property type="match status" value="1"/>
</dbReference>
<dbReference type="InterPro" id="IPR036944">
    <property type="entry name" value="PPIase_FKBP_N_sf"/>
</dbReference>
<dbReference type="AlphaFoldDB" id="A0A4U1CU25"/>
<reference evidence="9 10" key="1">
    <citation type="submission" date="2019-04" db="EMBL/GenBank/DDBJ databases">
        <title>Pedobacter sp. RP-3-22 sp. nov., isolated from Arctic soil.</title>
        <authorList>
            <person name="Dahal R.H."/>
            <person name="Kim D.-U."/>
        </authorList>
    </citation>
    <scope>NUCLEOTIDE SEQUENCE [LARGE SCALE GENOMIC DNA]</scope>
    <source>
        <strain evidence="9 10">RP-3-22</strain>
    </source>
</reference>
<keyword evidence="4 5" id="KW-0413">Isomerase</keyword>
<evidence type="ECO:0000313" key="10">
    <source>
        <dbReference type="Proteomes" id="UP000309488"/>
    </source>
</evidence>
<evidence type="ECO:0000256" key="1">
    <source>
        <dbReference type="ARBA" id="ARBA00000971"/>
    </source>
</evidence>
<accession>A0A4U1CU25</accession>
<feature type="domain" description="PPIase FKBP-type" evidence="8">
    <location>
        <begin position="169"/>
        <end position="256"/>
    </location>
</feature>
<evidence type="ECO:0000256" key="4">
    <source>
        <dbReference type="ARBA" id="ARBA00023235"/>
    </source>
</evidence>
<comment type="catalytic activity">
    <reaction evidence="1 5 6">
        <text>[protein]-peptidylproline (omega=180) = [protein]-peptidylproline (omega=0)</text>
        <dbReference type="Rhea" id="RHEA:16237"/>
        <dbReference type="Rhea" id="RHEA-COMP:10747"/>
        <dbReference type="Rhea" id="RHEA-COMP:10748"/>
        <dbReference type="ChEBI" id="CHEBI:83833"/>
        <dbReference type="ChEBI" id="CHEBI:83834"/>
        <dbReference type="EC" id="5.2.1.8"/>
    </reaction>
</comment>
<protein>
    <recommendedName>
        <fullName evidence="6">Peptidyl-prolyl cis-trans isomerase</fullName>
        <ecNumber evidence="6">5.2.1.8</ecNumber>
    </recommendedName>
</protein>
<dbReference type="Gene3D" id="3.10.50.40">
    <property type="match status" value="1"/>
</dbReference>
<dbReference type="PANTHER" id="PTHR43811">
    <property type="entry name" value="FKBP-TYPE PEPTIDYL-PROLYL CIS-TRANS ISOMERASE FKPA"/>
    <property type="match status" value="1"/>
</dbReference>
<keyword evidence="3 5" id="KW-0697">Rotamase</keyword>
<dbReference type="OrthoDB" id="9814548at2"/>
<comment type="caution">
    <text evidence="9">The sequence shown here is derived from an EMBL/GenBank/DDBJ whole genome shotgun (WGS) entry which is preliminary data.</text>
</comment>
<dbReference type="SUPFAM" id="SSF54534">
    <property type="entry name" value="FKBP-like"/>
    <property type="match status" value="1"/>
</dbReference>
<dbReference type="GO" id="GO:0006457">
    <property type="term" value="P:protein folding"/>
    <property type="evidence" value="ECO:0007669"/>
    <property type="project" value="InterPro"/>
</dbReference>
<dbReference type="Pfam" id="PF00254">
    <property type="entry name" value="FKBP_C"/>
    <property type="match status" value="1"/>
</dbReference>
<evidence type="ECO:0000256" key="7">
    <source>
        <dbReference type="SAM" id="SignalP"/>
    </source>
</evidence>
<dbReference type="Gene3D" id="1.10.287.460">
    <property type="entry name" value="Peptidyl-prolyl cis-trans isomerase, FKBP-type, N-terminal domain"/>
    <property type="match status" value="1"/>
</dbReference>
<evidence type="ECO:0000256" key="3">
    <source>
        <dbReference type="ARBA" id="ARBA00023110"/>
    </source>
</evidence>
<dbReference type="Pfam" id="PF01346">
    <property type="entry name" value="FKBP_N"/>
    <property type="match status" value="1"/>
</dbReference>
<dbReference type="GO" id="GO:0003755">
    <property type="term" value="F:peptidyl-prolyl cis-trans isomerase activity"/>
    <property type="evidence" value="ECO:0007669"/>
    <property type="project" value="UniProtKB-UniRule"/>
</dbReference>
<keyword evidence="10" id="KW-1185">Reference proteome</keyword>
<dbReference type="EC" id="5.2.1.8" evidence="6"/>
<feature type="chain" id="PRO_5020891715" description="Peptidyl-prolyl cis-trans isomerase" evidence="7">
    <location>
        <begin position="20"/>
        <end position="257"/>
    </location>
</feature>
<dbReference type="FunFam" id="3.10.50.40:FF:000006">
    <property type="entry name" value="Peptidyl-prolyl cis-trans isomerase"/>
    <property type="match status" value="1"/>
</dbReference>
<evidence type="ECO:0000259" key="8">
    <source>
        <dbReference type="PROSITE" id="PS50059"/>
    </source>
</evidence>
<evidence type="ECO:0000256" key="5">
    <source>
        <dbReference type="PROSITE-ProRule" id="PRU00277"/>
    </source>
</evidence>